<dbReference type="KEGG" id="sco:SCO6920"/>
<proteinExistence type="predicted"/>
<name>Q9KYB3_STRCO</name>
<sequence length="110" mass="12088">MRLNSAKPQLKARTRKGGPVPRRATAPVRRYAVTPHPPRSSQPTTADADAWADVLVRRQLLHAVVLTPTGQWLVQDRPNGPVRVLASPADVLALAATIQQRTRSTRSESR</sequence>
<feature type="region of interest" description="Disordered" evidence="1">
    <location>
        <begin position="1"/>
        <end position="47"/>
    </location>
</feature>
<dbReference type="EMBL" id="AL939129">
    <property type="protein sequence ID" value="CAB92582.1"/>
    <property type="molecule type" value="Genomic_DNA"/>
</dbReference>
<dbReference type="HOGENOM" id="CLU_173386_0_0_11"/>
<keyword evidence="3" id="KW-1185">Reference proteome</keyword>
<dbReference type="AlphaFoldDB" id="Q9KYB3"/>
<dbReference type="OrthoDB" id="4309866at2"/>
<dbReference type="EMBL" id="AL645882">
    <property type="protein sequence ID" value="CAB92582.1"/>
    <property type="molecule type" value="Genomic_DNA"/>
</dbReference>
<dbReference type="PaxDb" id="100226-SCO6920"/>
<evidence type="ECO:0000313" key="3">
    <source>
        <dbReference type="Proteomes" id="UP000001973"/>
    </source>
</evidence>
<feature type="compositionally biased region" description="Low complexity" evidence="1">
    <location>
        <begin position="19"/>
        <end position="34"/>
    </location>
</feature>
<accession>Q9KYB3</accession>
<evidence type="ECO:0000256" key="1">
    <source>
        <dbReference type="SAM" id="MobiDB-lite"/>
    </source>
</evidence>
<dbReference type="Proteomes" id="UP000001973">
    <property type="component" value="Chromosome"/>
</dbReference>
<dbReference type="STRING" id="100226.gene:17764578"/>
<reference evidence="2 3" key="1">
    <citation type="journal article" date="1996" name="Mol. Microbiol.">
        <title>A set of ordered cosmids and a detailed genetic and physical map for the 8 Mb Streptomyces coelicolor A3(2) chromosome.</title>
        <authorList>
            <person name="Redenbach M."/>
            <person name="Kieser H.M."/>
            <person name="Denapaite D."/>
            <person name="Eichner A."/>
            <person name="Cullum J."/>
            <person name="Kinashi H."/>
            <person name="Hopwood D.A."/>
        </authorList>
    </citation>
    <scope>NUCLEOTIDE SEQUENCE [LARGE SCALE GENOMIC DNA]</scope>
    <source>
        <strain evidence="3">ATCC BAA-471 / A3(2) / M145</strain>
    </source>
</reference>
<evidence type="ECO:0000313" key="2">
    <source>
        <dbReference type="EMBL" id="CAB92582.1"/>
    </source>
</evidence>
<dbReference type="InParanoid" id="Q9KYB3"/>
<reference evidence="2 3" key="2">
    <citation type="journal article" date="2002" name="Nature">
        <title>Complete genome sequence of the model actinomycete Streptomyces coelicolor A3(2).</title>
        <authorList>
            <person name="Bentley S.D."/>
            <person name="Chater K.F."/>
            <person name="Cerdeno-Tarraga A.M."/>
            <person name="Challis G.L."/>
            <person name="Thomson N.R."/>
            <person name="James K.D."/>
            <person name="Harris D.E."/>
            <person name="Quail M.A."/>
            <person name="Kieser H."/>
            <person name="Harper D."/>
            <person name="Bateman A."/>
            <person name="Brown S."/>
            <person name="Chandra G."/>
            <person name="Chen C.W."/>
            <person name="Collins M."/>
            <person name="Cronin A."/>
            <person name="Fraser A."/>
            <person name="Goble A."/>
            <person name="Hidalgo J."/>
            <person name="Hornsby T."/>
            <person name="Howarth S."/>
            <person name="Huang C.H."/>
            <person name="Kieser T."/>
            <person name="Larke L."/>
            <person name="Murphy L."/>
            <person name="Oliver K."/>
            <person name="O'Neil S."/>
            <person name="Rabbinowitsch E."/>
            <person name="Rajandream M.A."/>
            <person name="Rutherford K."/>
            <person name="Rutter S."/>
            <person name="Seeger K."/>
            <person name="Saunders D."/>
            <person name="Sharp S."/>
            <person name="Squares R."/>
            <person name="Squares S."/>
            <person name="Taylor K."/>
            <person name="Warren T."/>
            <person name="Wietzorrek A."/>
            <person name="Woodward J."/>
            <person name="Barrell B.G."/>
            <person name="Parkhill J."/>
            <person name="Hopwood D.A."/>
        </authorList>
    </citation>
    <scope>NUCLEOTIDE SEQUENCE [LARGE SCALE GENOMIC DNA]</scope>
    <source>
        <strain evidence="3">ATCC BAA-471 / A3(2) / M145</strain>
    </source>
</reference>
<dbReference type="eggNOG" id="ENOG5031TDK">
    <property type="taxonomic scope" value="Bacteria"/>
</dbReference>
<protein>
    <submittedName>
        <fullName evidence="2">Uncharacterized protein</fullName>
    </submittedName>
</protein>
<gene>
    <name evidence="2" type="ordered locus">SCO6920</name>
    <name evidence="2" type="ORF">SC1B2.26c</name>
</gene>
<organism evidence="2 3">
    <name type="scientific">Streptomyces coelicolor (strain ATCC BAA-471 / A3(2) / M145)</name>
    <dbReference type="NCBI Taxonomy" id="100226"/>
    <lineage>
        <taxon>Bacteria</taxon>
        <taxon>Bacillati</taxon>
        <taxon>Actinomycetota</taxon>
        <taxon>Actinomycetes</taxon>
        <taxon>Kitasatosporales</taxon>
        <taxon>Streptomycetaceae</taxon>
        <taxon>Streptomyces</taxon>
        <taxon>Streptomyces albidoflavus group</taxon>
    </lineage>
</organism>